<dbReference type="GO" id="GO:0008324">
    <property type="term" value="F:monoatomic cation transmembrane transporter activity"/>
    <property type="evidence" value="ECO:0007669"/>
    <property type="project" value="TreeGrafter"/>
</dbReference>
<evidence type="ECO:0000256" key="8">
    <source>
        <dbReference type="SAM" id="Phobius"/>
    </source>
</evidence>
<feature type="transmembrane region" description="Helical" evidence="8">
    <location>
        <begin position="119"/>
        <end position="139"/>
    </location>
</feature>
<dbReference type="PANTHER" id="PTHR12266">
    <property type="entry name" value="NA+/CA2+ K+ INDEPENDENT EXCHANGER"/>
    <property type="match status" value="1"/>
</dbReference>
<dbReference type="GO" id="GO:0016020">
    <property type="term" value="C:membrane"/>
    <property type="evidence" value="ECO:0007669"/>
    <property type="project" value="UniProtKB-SubCell"/>
</dbReference>
<dbReference type="InterPro" id="IPR044880">
    <property type="entry name" value="NCX_ion-bd_dom_sf"/>
</dbReference>
<protein>
    <recommendedName>
        <fullName evidence="9">Sodium/calcium exchanger membrane region domain-containing protein</fullName>
    </recommendedName>
</protein>
<dbReference type="AlphaFoldDB" id="A0AA35J1N5"/>
<dbReference type="InterPro" id="IPR051359">
    <property type="entry name" value="CaCA_antiporter"/>
</dbReference>
<keyword evidence="3" id="KW-0813">Transport</keyword>
<dbReference type="GeneID" id="80925132"/>
<feature type="transmembrane region" description="Helical" evidence="8">
    <location>
        <begin position="702"/>
        <end position="723"/>
    </location>
</feature>
<reference evidence="10" key="1">
    <citation type="submission" date="2022-10" db="EMBL/GenBank/DDBJ databases">
        <authorList>
            <person name="Byrne P K."/>
        </authorList>
    </citation>
    <scope>NUCLEOTIDE SEQUENCE</scope>
    <source>
        <strain evidence="10">IFO1802</strain>
    </source>
</reference>
<organism evidence="10 11">
    <name type="scientific">Saccharomyces kudriavzevii (strain ATCC MYA-4449 / AS 2.2408 / CBS 8840 / NBRC 1802 / NCYC 2889)</name>
    <name type="common">Yeast</name>
    <dbReference type="NCBI Taxonomy" id="226230"/>
    <lineage>
        <taxon>Eukaryota</taxon>
        <taxon>Fungi</taxon>
        <taxon>Dikarya</taxon>
        <taxon>Ascomycota</taxon>
        <taxon>Saccharomycotina</taxon>
        <taxon>Saccharomycetes</taxon>
        <taxon>Saccharomycetales</taxon>
        <taxon>Saccharomycetaceae</taxon>
        <taxon>Saccharomyces</taxon>
    </lineage>
</organism>
<dbReference type="Pfam" id="PF01699">
    <property type="entry name" value="Na_Ca_ex"/>
    <property type="match status" value="2"/>
</dbReference>
<dbReference type="GO" id="GO:0006874">
    <property type="term" value="P:intracellular calcium ion homeostasis"/>
    <property type="evidence" value="ECO:0007669"/>
    <property type="project" value="TreeGrafter"/>
</dbReference>
<comment type="subcellular location">
    <subcellularLocation>
        <location evidence="1">Membrane</location>
        <topology evidence="1">Multi-pass membrane protein</topology>
    </subcellularLocation>
</comment>
<feature type="transmembrane region" description="Helical" evidence="8">
    <location>
        <begin position="670"/>
        <end position="690"/>
    </location>
</feature>
<evidence type="ECO:0000256" key="7">
    <source>
        <dbReference type="SAM" id="MobiDB-lite"/>
    </source>
</evidence>
<sequence length="727" mass="80680">MDWAINVAHPRLLYEDPKLSITFIVPSLFHIIIAFVLLGICASEFLCPNVAHISDPNSLRSNGSLVSKTASHASHTGALMAILLSWCNSSPDLFSNLMSWATSTRETRSTSASLSIGEVLGACGIILCIVEGSIFIIMSRTQIEISQTQRLSITRDLIFTLVAMCVMSYISFMNQVTVLNCLLMVFLYAFYLIVKLTFRPNRVPEPTSDATVDTSVRENSPSPFPDDSLMASGLLPPVQPGFDVTNSITHGIKPSLLSAMDFNSFLSMLENSSLEEADPSNEMAELDTLRSLTPAKHWPTTATTATRGATTDTERPFSEPTNALAEYTDSDRAINSSPAVFAPYHDNLDDEVSQEQVLLGPPAHGHFRAREVRRFSKKSLGWIMKIFVPHLSNFSQKSTSDAIFSIITVPFFIIFTLSCPQPHTDMLTYDATLNKYSLTTLPIVLLFIQSTTAPFLCCGTLSVLLASHLGYLVYLFPVSLSIGLTLLLAAFITKVNLHNKFTLSLDSSNILQEKLQKRKLLERLNTSIQVIFLAIGIINIIIWISLLANCLIEMMEIYQQILGLSKAILGLTIFAWGNSIGDLISNISMCRLYKTQTHYQDRIHLATKFFMISCASCLGGVMLNSMGGIGFSGLVAMLFIGAFNDNDWWFLRKVKLQESSQLDDRLNYKFVVSCIFIILQIIILLLFFGGPKNIKRYLTREMKFVGICMCALWVLATSINVLLELVS</sequence>
<keyword evidence="11" id="KW-1185">Reference proteome</keyword>
<keyword evidence="6 8" id="KW-0472">Membrane</keyword>
<evidence type="ECO:0000256" key="6">
    <source>
        <dbReference type="ARBA" id="ARBA00023136"/>
    </source>
</evidence>
<keyword evidence="4 8" id="KW-0812">Transmembrane</keyword>
<evidence type="ECO:0000256" key="2">
    <source>
        <dbReference type="ARBA" id="ARBA00008170"/>
    </source>
</evidence>
<feature type="transmembrane region" description="Helical" evidence="8">
    <location>
        <begin position="176"/>
        <end position="194"/>
    </location>
</feature>
<accession>A0AA35J1N5</accession>
<feature type="transmembrane region" description="Helical" evidence="8">
    <location>
        <begin position="524"/>
        <end position="547"/>
    </location>
</feature>
<feature type="domain" description="Sodium/calcium exchanger membrane region" evidence="9">
    <location>
        <begin position="29"/>
        <end position="195"/>
    </location>
</feature>
<comment type="similarity">
    <text evidence="2">Belongs to the Ca(2+):cation antiporter (CaCA) (TC 2.A.19) family.</text>
</comment>
<feature type="transmembrane region" description="Helical" evidence="8">
    <location>
        <begin position="402"/>
        <end position="420"/>
    </location>
</feature>
<feature type="transmembrane region" description="Helical" evidence="8">
    <location>
        <begin position="151"/>
        <end position="170"/>
    </location>
</feature>
<dbReference type="EMBL" id="OX365905">
    <property type="protein sequence ID" value="CAI4043992.1"/>
    <property type="molecule type" value="Genomic_DNA"/>
</dbReference>
<feature type="transmembrane region" description="Helical" evidence="8">
    <location>
        <begin position="471"/>
        <end position="492"/>
    </location>
</feature>
<keyword evidence="5 8" id="KW-1133">Transmembrane helix</keyword>
<feature type="transmembrane region" description="Helical" evidence="8">
    <location>
        <begin position="21"/>
        <end position="40"/>
    </location>
</feature>
<proteinExistence type="inferred from homology"/>
<feature type="transmembrane region" description="Helical" evidence="8">
    <location>
        <begin position="609"/>
        <end position="642"/>
    </location>
</feature>
<evidence type="ECO:0000256" key="5">
    <source>
        <dbReference type="ARBA" id="ARBA00022989"/>
    </source>
</evidence>
<evidence type="ECO:0000313" key="11">
    <source>
        <dbReference type="Proteomes" id="UP001162087"/>
    </source>
</evidence>
<name>A0AA35J1N5_SACK1</name>
<dbReference type="RefSeq" id="XP_056083200.1">
    <property type="nucleotide sequence ID" value="XM_056229152.1"/>
</dbReference>
<feature type="transmembrane region" description="Helical" evidence="8">
    <location>
        <begin position="441"/>
        <end position="465"/>
    </location>
</feature>
<evidence type="ECO:0000256" key="4">
    <source>
        <dbReference type="ARBA" id="ARBA00022692"/>
    </source>
</evidence>
<dbReference type="Gene3D" id="1.20.1420.30">
    <property type="entry name" value="NCX, central ion-binding region"/>
    <property type="match status" value="2"/>
</dbReference>
<feature type="compositionally biased region" description="Low complexity" evidence="7">
    <location>
        <begin position="300"/>
        <end position="311"/>
    </location>
</feature>
<dbReference type="Proteomes" id="UP001162087">
    <property type="component" value="Chromosome 10"/>
</dbReference>
<dbReference type="PANTHER" id="PTHR12266:SF0">
    <property type="entry name" value="MITOCHONDRIAL SODIUM_CALCIUM EXCHANGER PROTEIN"/>
    <property type="match status" value="1"/>
</dbReference>
<evidence type="ECO:0000259" key="9">
    <source>
        <dbReference type="Pfam" id="PF01699"/>
    </source>
</evidence>
<evidence type="ECO:0000256" key="1">
    <source>
        <dbReference type="ARBA" id="ARBA00004141"/>
    </source>
</evidence>
<evidence type="ECO:0000256" key="3">
    <source>
        <dbReference type="ARBA" id="ARBA00022448"/>
    </source>
</evidence>
<dbReference type="InterPro" id="IPR004837">
    <property type="entry name" value="NaCa_Exmemb"/>
</dbReference>
<feature type="region of interest" description="Disordered" evidence="7">
    <location>
        <begin position="299"/>
        <end position="319"/>
    </location>
</feature>
<feature type="domain" description="Sodium/calcium exchanger membrane region" evidence="9">
    <location>
        <begin position="534"/>
        <end position="719"/>
    </location>
</feature>
<evidence type="ECO:0000313" key="10">
    <source>
        <dbReference type="EMBL" id="CAI4043992.1"/>
    </source>
</evidence>
<gene>
    <name evidence="10" type="primary">SKDI10G3060</name>
    <name evidence="10" type="ORF">SKDI_10G3060</name>
</gene>